<protein>
    <submittedName>
        <fullName evidence="1">Uncharacterized protein</fullName>
    </submittedName>
</protein>
<name>A0ABQ4KMU1_9BACI</name>
<organism evidence="1 2">
    <name type="scientific">Lederbergia ruris</name>
    <dbReference type="NCBI Taxonomy" id="217495"/>
    <lineage>
        <taxon>Bacteria</taxon>
        <taxon>Bacillati</taxon>
        <taxon>Bacillota</taxon>
        <taxon>Bacilli</taxon>
        <taxon>Bacillales</taxon>
        <taxon>Bacillaceae</taxon>
        <taxon>Lederbergia</taxon>
    </lineage>
</organism>
<evidence type="ECO:0000313" key="2">
    <source>
        <dbReference type="Proteomes" id="UP000679950"/>
    </source>
</evidence>
<sequence>MSESVLSMYDSLMQIGLTQNEIDEMDLIYHLKLLAHKKNSSNDNKNKQPLTIDQIIG</sequence>
<proteinExistence type="predicted"/>
<gene>
    <name evidence="1" type="ORF">J8TS2_35640</name>
</gene>
<dbReference type="RefSeq" id="WP_212967139.1">
    <property type="nucleotide sequence ID" value="NZ_BORB01000039.1"/>
</dbReference>
<keyword evidence="2" id="KW-1185">Reference proteome</keyword>
<reference evidence="1 2" key="1">
    <citation type="submission" date="2021-03" db="EMBL/GenBank/DDBJ databases">
        <title>Antimicrobial resistance genes in bacteria isolated from Japanese honey, and their potential for conferring macrolide and lincosamide resistance in the American foulbrood pathogen Paenibacillus larvae.</title>
        <authorList>
            <person name="Okamoto M."/>
            <person name="Kumagai M."/>
            <person name="Kanamori H."/>
            <person name="Takamatsu D."/>
        </authorList>
    </citation>
    <scope>NUCLEOTIDE SEQUENCE [LARGE SCALE GENOMIC DNA]</scope>
    <source>
        <strain evidence="1 2">J8TS2</strain>
    </source>
</reference>
<evidence type="ECO:0000313" key="1">
    <source>
        <dbReference type="EMBL" id="GIN59245.1"/>
    </source>
</evidence>
<comment type="caution">
    <text evidence="1">The sequence shown here is derived from an EMBL/GenBank/DDBJ whole genome shotgun (WGS) entry which is preliminary data.</text>
</comment>
<dbReference type="EMBL" id="BORB01000039">
    <property type="protein sequence ID" value="GIN59245.1"/>
    <property type="molecule type" value="Genomic_DNA"/>
</dbReference>
<dbReference type="Proteomes" id="UP000679950">
    <property type="component" value="Unassembled WGS sequence"/>
</dbReference>
<accession>A0ABQ4KMU1</accession>